<organism evidence="3 4">
    <name type="scientific">Aquisphaera giovannonii</name>
    <dbReference type="NCBI Taxonomy" id="406548"/>
    <lineage>
        <taxon>Bacteria</taxon>
        <taxon>Pseudomonadati</taxon>
        <taxon>Planctomycetota</taxon>
        <taxon>Planctomycetia</taxon>
        <taxon>Isosphaerales</taxon>
        <taxon>Isosphaeraceae</taxon>
        <taxon>Aquisphaera</taxon>
    </lineage>
</organism>
<dbReference type="KEGG" id="agv:OJF2_60490"/>
<feature type="signal peptide" evidence="2">
    <location>
        <begin position="1"/>
        <end position="21"/>
    </location>
</feature>
<dbReference type="Gene3D" id="2.60.120.380">
    <property type="match status" value="1"/>
</dbReference>
<keyword evidence="4" id="KW-1185">Reference proteome</keyword>
<dbReference type="OrthoDB" id="221755at2"/>
<evidence type="ECO:0000313" key="4">
    <source>
        <dbReference type="Proteomes" id="UP000324233"/>
    </source>
</evidence>
<keyword evidence="2" id="KW-0732">Signal</keyword>
<dbReference type="Pfam" id="PF13646">
    <property type="entry name" value="HEAT_2"/>
    <property type="match status" value="1"/>
</dbReference>
<dbReference type="InterPro" id="IPR016024">
    <property type="entry name" value="ARM-type_fold"/>
</dbReference>
<evidence type="ECO:0000256" key="2">
    <source>
        <dbReference type="SAM" id="SignalP"/>
    </source>
</evidence>
<dbReference type="Gene3D" id="1.50.10.20">
    <property type="match status" value="1"/>
</dbReference>
<feature type="region of interest" description="Disordered" evidence="1">
    <location>
        <begin position="1314"/>
        <end position="1346"/>
    </location>
</feature>
<evidence type="ECO:0000256" key="1">
    <source>
        <dbReference type="SAM" id="MobiDB-lite"/>
    </source>
</evidence>
<sequence length="1363" mass="148558" precursor="true">MKSPPRILLLAAILLPFEARAEVIRAETGFPTTVAVQPGPLLECRLGTVQAGRTYRFGASIAAPADTDASLHVNLRIAGVSVPGKSLHAGDPDVSIHVRAQASGPAEVRLRRKVGGGPNPREVRLDWAEVPLADDERAAIEAEPNNSWQEANPLRLGRVVYGSGDDVDYLANPSEGRTGIDWFRFEVAGDRPVLATFHLDLLDRDISANMRVYTLDPRSREPVPYLAGKDPTEIVHDRERERYSTFLTRTLARGTYYLEVNANHPAYVLRTRTFPTPPYEDPKQAVEAGLHYILGAGDAWFAQVPRAGNIYARADNIHDTGTRCTGCHASSFPLEAGLAAHRSGYAIRDRDAFQYLADRLASSVTPLYGDDGLYWQRYIASPLQSQGLQGGLVADIEREVTGRQTVAAGRFAPFLKAAWLDRKELPEDEQNAVVPVDSKFGAAWRDWRVLKDAARRTGREEYAKAAANLAAVVCSQRSDLRAENLQDRINRLIAWSLMDREGSAGKIRRESNRLIALQNSDGGWHESSDGPGPSAVYATGQLVDALLTAGLPPDHPAIARALRYLLSQQQGFGGWFQTTTHENFRTPMRETLHAVTALARAYPAKGGPLRSWGNRDGGPARPPRADSIVHTLDDLEGLWDVPEADCPRLAREVAVLLGHPEPMVRAAAATCLGRIGRGESAAPLAKSLGDPSKVVWRAAAWSLRRIGNGGEGLDEIRRVLASPEPAERRGAARIFAYQFAGLDDHLDLGDRLVELTRDPDLWTRLQAVKSLRQWFYRTNDDRFRRRIVDAFLERMGEPVDPVIRKNLVEGLYIMLDENLGGGISLQHNLAVLPSDIRSRVLKARADLERDVLLTPILGVLERGDARQRSAVLAAFDGSFLGGRDYARQPEAALDIGNDREFGFLYEVPTEPLDRAFAAILGDATLDPISRRRAIQLCRFFKLPGRTANEAIQSRLLAALWDGDSGVREAARDAVGRDLALAGAEDDPARIASLCAVLAPGKSSDVRSPALAAIGRNARLASRPEIRRAIHALVGDAGASADLLPVIGQADFTADERLAVIDRGWPRLAAPRRIEALDVLLALSGETDRPEPTPRALSILRRAAADPSAEVREHLIEGIGRRPTLRAGAAGASLLLGALADDEPAIRRLGLALTSSSTAFWDRPDAQEHLARLLLDPDAAVRSDALDLTRHHRLAARVPAIAARVKALMADAALAPRAEAILRAAGLEPDRVRADANLAALREPNLEAFRRRINPLLYRPSADGQSCASCHGSHAVLRVAPVAPGKEPRPEEVLVNYRSALKVINVGRPESSLLLRKPRSPVGAGLPDASSPTGLTHAGGTRWEGPDDEAYRSILDWIRNPKRP</sequence>
<reference evidence="3 4" key="1">
    <citation type="submission" date="2019-08" db="EMBL/GenBank/DDBJ databases">
        <title>Deep-cultivation of Planctomycetes and their phenomic and genomic characterization uncovers novel biology.</title>
        <authorList>
            <person name="Wiegand S."/>
            <person name="Jogler M."/>
            <person name="Boedeker C."/>
            <person name="Pinto D."/>
            <person name="Vollmers J."/>
            <person name="Rivas-Marin E."/>
            <person name="Kohn T."/>
            <person name="Peeters S.H."/>
            <person name="Heuer A."/>
            <person name="Rast P."/>
            <person name="Oberbeckmann S."/>
            <person name="Bunk B."/>
            <person name="Jeske O."/>
            <person name="Meyerdierks A."/>
            <person name="Storesund J.E."/>
            <person name="Kallscheuer N."/>
            <person name="Luecker S."/>
            <person name="Lage O.M."/>
            <person name="Pohl T."/>
            <person name="Merkel B.J."/>
            <person name="Hornburger P."/>
            <person name="Mueller R.-W."/>
            <person name="Bruemmer F."/>
            <person name="Labrenz M."/>
            <person name="Spormann A.M."/>
            <person name="Op den Camp H."/>
            <person name="Overmann J."/>
            <person name="Amann R."/>
            <person name="Jetten M.S.M."/>
            <person name="Mascher T."/>
            <person name="Medema M.H."/>
            <person name="Devos D.P."/>
            <person name="Kaster A.-K."/>
            <person name="Ovreas L."/>
            <person name="Rohde M."/>
            <person name="Galperin M.Y."/>
            <person name="Jogler C."/>
        </authorList>
    </citation>
    <scope>NUCLEOTIDE SEQUENCE [LARGE SCALE GENOMIC DNA]</scope>
    <source>
        <strain evidence="3 4">OJF2</strain>
    </source>
</reference>
<dbReference type="Gene3D" id="1.25.10.10">
    <property type="entry name" value="Leucine-rich Repeat Variant"/>
    <property type="match status" value="2"/>
</dbReference>
<feature type="chain" id="PRO_5022783610" evidence="2">
    <location>
        <begin position="22"/>
        <end position="1363"/>
    </location>
</feature>
<name>A0A5B9WA07_9BACT</name>
<dbReference type="SMART" id="SM00567">
    <property type="entry name" value="EZ_HEAT"/>
    <property type="match status" value="2"/>
</dbReference>
<dbReference type="Proteomes" id="UP000324233">
    <property type="component" value="Chromosome"/>
</dbReference>
<proteinExistence type="predicted"/>
<dbReference type="SUPFAM" id="SSF48371">
    <property type="entry name" value="ARM repeat"/>
    <property type="match status" value="1"/>
</dbReference>
<dbReference type="RefSeq" id="WP_148597014.1">
    <property type="nucleotide sequence ID" value="NZ_CP042997.1"/>
</dbReference>
<gene>
    <name evidence="3" type="ORF">OJF2_60490</name>
</gene>
<dbReference type="InterPro" id="IPR004155">
    <property type="entry name" value="PBS_lyase_HEAT"/>
</dbReference>
<evidence type="ECO:0000313" key="3">
    <source>
        <dbReference type="EMBL" id="QEH37458.1"/>
    </source>
</evidence>
<dbReference type="InterPro" id="IPR011989">
    <property type="entry name" value="ARM-like"/>
</dbReference>
<dbReference type="SUPFAM" id="SSF48239">
    <property type="entry name" value="Terpenoid cyclases/Protein prenyltransferases"/>
    <property type="match status" value="1"/>
</dbReference>
<accession>A0A5B9WA07</accession>
<dbReference type="EMBL" id="CP042997">
    <property type="protein sequence ID" value="QEH37458.1"/>
    <property type="molecule type" value="Genomic_DNA"/>
</dbReference>
<protein>
    <submittedName>
        <fullName evidence="3">HEAT repeat protein</fullName>
    </submittedName>
</protein>
<dbReference type="InterPro" id="IPR008930">
    <property type="entry name" value="Terpenoid_cyclase/PrenylTrfase"/>
</dbReference>